<name>A0A919W1P0_9ACTN</name>
<feature type="domain" description="VOC" evidence="1">
    <location>
        <begin position="9"/>
        <end position="120"/>
    </location>
</feature>
<evidence type="ECO:0000313" key="2">
    <source>
        <dbReference type="EMBL" id="GIM90664.1"/>
    </source>
</evidence>
<dbReference type="InterPro" id="IPR037523">
    <property type="entry name" value="VOC_core"/>
</dbReference>
<sequence>MGVMGILGRFAGVTVDCQNPRRLADFWSAVLGGRVTESLPGWRRVTVDDDTPVLTFQPVPEPKVGKARLHLDIAVADADEAVDRIEALGGRWTSERHDYPEGIVLVMADPENNEFCVVQYYYKM</sequence>
<dbReference type="Pfam" id="PF18029">
    <property type="entry name" value="Glyoxalase_6"/>
    <property type="match status" value="1"/>
</dbReference>
<gene>
    <name evidence="2" type="ORF">Ato02nite_024570</name>
</gene>
<reference evidence="2 3" key="1">
    <citation type="submission" date="2021-03" db="EMBL/GenBank/DDBJ databases">
        <title>Whole genome shotgun sequence of Actinoplanes toevensis NBRC 105298.</title>
        <authorList>
            <person name="Komaki H."/>
            <person name="Tamura T."/>
        </authorList>
    </citation>
    <scope>NUCLEOTIDE SEQUENCE [LARGE SCALE GENOMIC DNA]</scope>
    <source>
        <strain evidence="2 3">NBRC 105298</strain>
    </source>
</reference>
<dbReference type="PANTHER" id="PTHR35908:SF1">
    <property type="entry name" value="CONSERVED PROTEIN"/>
    <property type="match status" value="1"/>
</dbReference>
<accession>A0A919W1P0</accession>
<dbReference type="InterPro" id="IPR029068">
    <property type="entry name" value="Glyas_Bleomycin-R_OHBP_Dase"/>
</dbReference>
<proteinExistence type="predicted"/>
<evidence type="ECO:0000313" key="3">
    <source>
        <dbReference type="Proteomes" id="UP000677082"/>
    </source>
</evidence>
<protein>
    <recommendedName>
        <fullName evidence="1">VOC domain-containing protein</fullName>
    </recommendedName>
</protein>
<evidence type="ECO:0000259" key="1">
    <source>
        <dbReference type="PROSITE" id="PS51819"/>
    </source>
</evidence>
<dbReference type="InterPro" id="IPR041581">
    <property type="entry name" value="Glyoxalase_6"/>
</dbReference>
<dbReference type="Gene3D" id="3.10.180.10">
    <property type="entry name" value="2,3-Dihydroxybiphenyl 1,2-Dioxygenase, domain 1"/>
    <property type="match status" value="1"/>
</dbReference>
<dbReference type="Proteomes" id="UP000677082">
    <property type="component" value="Unassembled WGS sequence"/>
</dbReference>
<dbReference type="AlphaFoldDB" id="A0A919W1P0"/>
<dbReference type="SUPFAM" id="SSF54593">
    <property type="entry name" value="Glyoxalase/Bleomycin resistance protein/Dihydroxybiphenyl dioxygenase"/>
    <property type="match status" value="1"/>
</dbReference>
<comment type="caution">
    <text evidence="2">The sequence shown here is derived from an EMBL/GenBank/DDBJ whole genome shotgun (WGS) entry which is preliminary data.</text>
</comment>
<dbReference type="PROSITE" id="PS51819">
    <property type="entry name" value="VOC"/>
    <property type="match status" value="1"/>
</dbReference>
<dbReference type="CDD" id="cd06587">
    <property type="entry name" value="VOC"/>
    <property type="match status" value="1"/>
</dbReference>
<keyword evidence="3" id="KW-1185">Reference proteome</keyword>
<dbReference type="EMBL" id="BOQN01000034">
    <property type="protein sequence ID" value="GIM90664.1"/>
    <property type="molecule type" value="Genomic_DNA"/>
</dbReference>
<organism evidence="2 3">
    <name type="scientific">Paractinoplanes toevensis</name>
    <dbReference type="NCBI Taxonomy" id="571911"/>
    <lineage>
        <taxon>Bacteria</taxon>
        <taxon>Bacillati</taxon>
        <taxon>Actinomycetota</taxon>
        <taxon>Actinomycetes</taxon>
        <taxon>Micromonosporales</taxon>
        <taxon>Micromonosporaceae</taxon>
        <taxon>Paractinoplanes</taxon>
    </lineage>
</organism>
<dbReference type="PANTHER" id="PTHR35908">
    <property type="entry name" value="HYPOTHETICAL FUSION PROTEIN"/>
    <property type="match status" value="1"/>
</dbReference>